<sequence>MLVAETLRQATICLAHANYRVPMDSGFLMNRMQIDIVDASVTVGDRPADVDLIVAVTEVRWRGSDVVAFRTTVEFAVKGTIVAKGIGDLKVVDSNVYARIRKGALRSDAVLTSAQQGVPGELVGRLNESDVALKKPKVGNHSREWEH</sequence>
<dbReference type="Proteomes" id="UP001597307">
    <property type="component" value="Unassembled WGS sequence"/>
</dbReference>
<dbReference type="Pfam" id="PF03756">
    <property type="entry name" value="AfsA"/>
    <property type="match status" value="1"/>
</dbReference>
<dbReference type="RefSeq" id="WP_343877810.1">
    <property type="nucleotide sequence ID" value="NZ_BAAAIJ010000007.1"/>
</dbReference>
<gene>
    <name evidence="2" type="ORF">ACFSFX_02995</name>
</gene>
<name>A0ABW4Q4U6_9MICC</name>
<organism evidence="2 3">
    <name type="scientific">Arthrobacter flavus</name>
    <dbReference type="NCBI Taxonomy" id="95172"/>
    <lineage>
        <taxon>Bacteria</taxon>
        <taxon>Bacillati</taxon>
        <taxon>Actinomycetota</taxon>
        <taxon>Actinomycetes</taxon>
        <taxon>Micrococcales</taxon>
        <taxon>Micrococcaceae</taxon>
        <taxon>Arthrobacter</taxon>
    </lineage>
</organism>
<proteinExistence type="predicted"/>
<evidence type="ECO:0000313" key="2">
    <source>
        <dbReference type="EMBL" id="MFD1845560.1"/>
    </source>
</evidence>
<protein>
    <submittedName>
        <fullName evidence="2">AfsA-related hotdog domain-containing protein</fullName>
    </submittedName>
</protein>
<evidence type="ECO:0000259" key="1">
    <source>
        <dbReference type="Pfam" id="PF03756"/>
    </source>
</evidence>
<accession>A0ABW4Q4U6</accession>
<reference evidence="3" key="1">
    <citation type="journal article" date="2019" name="Int. J. Syst. Evol. Microbiol.">
        <title>The Global Catalogue of Microorganisms (GCM) 10K type strain sequencing project: providing services to taxonomists for standard genome sequencing and annotation.</title>
        <authorList>
            <consortium name="The Broad Institute Genomics Platform"/>
            <consortium name="The Broad Institute Genome Sequencing Center for Infectious Disease"/>
            <person name="Wu L."/>
            <person name="Ma J."/>
        </authorList>
    </citation>
    <scope>NUCLEOTIDE SEQUENCE [LARGE SCALE GENOMIC DNA]</scope>
    <source>
        <strain evidence="3">JCM 11496</strain>
    </source>
</reference>
<dbReference type="InterPro" id="IPR005509">
    <property type="entry name" value="AfsA_hotdog_dom"/>
</dbReference>
<feature type="domain" description="A-factor biosynthesis hotdog" evidence="1">
    <location>
        <begin position="1"/>
        <end position="86"/>
    </location>
</feature>
<evidence type="ECO:0000313" key="3">
    <source>
        <dbReference type="Proteomes" id="UP001597307"/>
    </source>
</evidence>
<comment type="caution">
    <text evidence="2">The sequence shown here is derived from an EMBL/GenBank/DDBJ whole genome shotgun (WGS) entry which is preliminary data.</text>
</comment>
<dbReference type="EMBL" id="JBHUGA010000006">
    <property type="protein sequence ID" value="MFD1845560.1"/>
    <property type="molecule type" value="Genomic_DNA"/>
</dbReference>
<keyword evidence="3" id="KW-1185">Reference proteome</keyword>